<dbReference type="CDD" id="cd03313">
    <property type="entry name" value="enolase"/>
    <property type="match status" value="1"/>
</dbReference>
<dbReference type="SMART" id="SM01192">
    <property type="entry name" value="Enolase_C"/>
    <property type="match status" value="1"/>
</dbReference>
<feature type="binding site" evidence="9">
    <location>
        <position position="373"/>
    </location>
    <ligand>
        <name>(2R)-2-phosphoglycerate</name>
        <dbReference type="ChEBI" id="CHEBI:58289"/>
    </ligand>
</feature>
<dbReference type="Gene3D" id="3.30.390.10">
    <property type="entry name" value="Enolase-like, N-terminal domain"/>
    <property type="match status" value="1"/>
</dbReference>
<keyword evidence="6 9" id="KW-0460">Magnesium</keyword>
<feature type="active site" description="Proton acceptor" evidence="9">
    <location>
        <position position="344"/>
    </location>
</feature>
<evidence type="ECO:0000259" key="11">
    <source>
        <dbReference type="SMART" id="SM01193"/>
    </source>
</evidence>
<sequence length="434" mass="46958">MSCIIDIRALQVIDSRGNPTIQVECWTEDGGYGLALVPSGASTGTREALELRDKDTKVYGGLGVMKAIKNINENIAEAIIGLEVTNQRLIDQTMIKLDGTENKTKLGANAILGVSLAVAKAAADELYVPLYTYLGGTNACQLPVPMLNVINGGAHADNNIDFQEFLIMPVGAKTFSKAIQMAAETFHALKSILKGKGLVTAVGDEGGFAPNLKWTEEALDLIVEAIKKAGYTPNKDIKIAMDCASSEIYKNGKYVFGNKDGKSKNTEKLLTSAQLVDYLVDLTKKYPIISIEDGLAEGDWEGFKLLLEKSEGKFQVVGDDLFVTNPKIIKEGIIKNVANSVLIKLNQIGTLTETMEAIEMCQKAGWTAVVSHRSGETEDTTIADLAVAFNTGQIKTGSMSRTDRVAKYNRLLTIEADLADQAKFLGDDVFYNIN</sequence>
<evidence type="ECO:0000256" key="7">
    <source>
        <dbReference type="ARBA" id="ARBA00023152"/>
    </source>
</evidence>
<dbReference type="PIRSF" id="PIRSF001400">
    <property type="entry name" value="Enolase"/>
    <property type="match status" value="1"/>
</dbReference>
<organism evidence="12 13">
    <name type="scientific">Spiroplasma ixodetis</name>
    <dbReference type="NCBI Taxonomy" id="2141"/>
    <lineage>
        <taxon>Bacteria</taxon>
        <taxon>Bacillati</taxon>
        <taxon>Mycoplasmatota</taxon>
        <taxon>Mollicutes</taxon>
        <taxon>Entomoplasmatales</taxon>
        <taxon>Spiroplasmataceae</taxon>
        <taxon>Spiroplasma</taxon>
    </lineage>
</organism>
<feature type="binding site" evidence="9">
    <location>
        <position position="292"/>
    </location>
    <ligand>
        <name>Mg(2+)</name>
        <dbReference type="ChEBI" id="CHEBI:18420"/>
    </ligand>
</feature>
<feature type="binding site" evidence="9">
    <location>
        <position position="319"/>
    </location>
    <ligand>
        <name>Mg(2+)</name>
        <dbReference type="ChEBI" id="CHEBI:18420"/>
    </ligand>
</feature>
<name>A0ABN6SVQ9_9MOLU</name>
<dbReference type="PANTHER" id="PTHR11902:SF1">
    <property type="entry name" value="ENOLASE"/>
    <property type="match status" value="1"/>
</dbReference>
<evidence type="ECO:0000256" key="6">
    <source>
        <dbReference type="ARBA" id="ARBA00022842"/>
    </source>
</evidence>
<evidence type="ECO:0000256" key="3">
    <source>
        <dbReference type="ARBA" id="ARBA00012058"/>
    </source>
</evidence>
<evidence type="ECO:0000259" key="10">
    <source>
        <dbReference type="SMART" id="SM01192"/>
    </source>
</evidence>
<keyword evidence="9" id="KW-0479">Metal-binding</keyword>
<dbReference type="EC" id="4.2.1.11" evidence="3 9"/>
<evidence type="ECO:0000313" key="12">
    <source>
        <dbReference type="EMBL" id="BDT02971.1"/>
    </source>
</evidence>
<dbReference type="RefSeq" id="WP_281749143.1">
    <property type="nucleotide sequence ID" value="NZ_AP026933.1"/>
</dbReference>
<dbReference type="PRINTS" id="PR00148">
    <property type="entry name" value="ENOLASE"/>
</dbReference>
<feature type="binding site" evidence="9">
    <location>
        <position position="163"/>
    </location>
    <ligand>
        <name>(2R)-2-phosphoglycerate</name>
        <dbReference type="ChEBI" id="CHEBI:58289"/>
    </ligand>
</feature>
<dbReference type="InterPro" id="IPR020809">
    <property type="entry name" value="Enolase_CS"/>
</dbReference>
<feature type="binding site" evidence="9">
    <location>
        <position position="395"/>
    </location>
    <ligand>
        <name>(2R)-2-phosphoglycerate</name>
        <dbReference type="ChEBI" id="CHEBI:58289"/>
    </ligand>
</feature>
<feature type="domain" description="Enolase N-terminal" evidence="11">
    <location>
        <begin position="4"/>
        <end position="134"/>
    </location>
</feature>
<dbReference type="SUPFAM" id="SSF51604">
    <property type="entry name" value="Enolase C-terminal domain-like"/>
    <property type="match status" value="1"/>
</dbReference>
<dbReference type="SMART" id="SM01193">
    <property type="entry name" value="Enolase_N"/>
    <property type="match status" value="1"/>
</dbReference>
<keyword evidence="7 9" id="KW-0324">Glycolysis</keyword>
<comment type="pathway">
    <text evidence="1 9">Carbohydrate degradation; glycolysis; pyruvate from D-glyceraldehyde 3-phosphate: step 4/5.</text>
</comment>
<dbReference type="PANTHER" id="PTHR11902">
    <property type="entry name" value="ENOLASE"/>
    <property type="match status" value="1"/>
</dbReference>
<protein>
    <recommendedName>
        <fullName evidence="4 9">Enolase</fullName>
        <ecNumber evidence="3 9">4.2.1.11</ecNumber>
    </recommendedName>
    <alternativeName>
        <fullName evidence="9">2-phospho-D-glycerate hydro-lyase</fullName>
    </alternativeName>
    <alternativeName>
        <fullName evidence="9">2-phosphoglycerate dehydratase</fullName>
    </alternativeName>
</protein>
<keyword evidence="13" id="KW-1185">Reference proteome</keyword>
<comment type="catalytic activity">
    <reaction evidence="9">
        <text>(2R)-2-phosphoglycerate = phosphoenolpyruvate + H2O</text>
        <dbReference type="Rhea" id="RHEA:10164"/>
        <dbReference type="ChEBI" id="CHEBI:15377"/>
        <dbReference type="ChEBI" id="CHEBI:58289"/>
        <dbReference type="ChEBI" id="CHEBI:58702"/>
        <dbReference type="EC" id="4.2.1.11"/>
    </reaction>
</comment>
<reference evidence="12 13" key="1">
    <citation type="journal article" date="2022" name="Front. Microbiol.">
        <title>Male-killing mechanisms vary between Spiroplasma species.</title>
        <authorList>
            <person name="Arai H."/>
            <person name="Inoue M."/>
            <person name="Kageyama D."/>
        </authorList>
    </citation>
    <scope>NUCLEOTIDE SEQUENCE [LARGE SCALE GENOMIC DNA]</scope>
    <source>
        <strain evidence="13">sHm</strain>
    </source>
</reference>
<accession>A0ABN6SVQ9</accession>
<evidence type="ECO:0000256" key="9">
    <source>
        <dbReference type="HAMAP-Rule" id="MF_00318"/>
    </source>
</evidence>
<dbReference type="InterPro" id="IPR036849">
    <property type="entry name" value="Enolase-like_C_sf"/>
</dbReference>
<dbReference type="Proteomes" id="UP001163387">
    <property type="component" value="Chromosome"/>
</dbReference>
<dbReference type="Pfam" id="PF00113">
    <property type="entry name" value="Enolase_C"/>
    <property type="match status" value="1"/>
</dbReference>
<dbReference type="SFLD" id="SFLDF00002">
    <property type="entry name" value="enolase"/>
    <property type="match status" value="1"/>
</dbReference>
<dbReference type="Pfam" id="PF03952">
    <property type="entry name" value="Enolase_N"/>
    <property type="match status" value="1"/>
</dbReference>
<feature type="binding site" evidence="9">
    <location>
        <position position="374"/>
    </location>
    <ligand>
        <name>(2R)-2-phosphoglycerate</name>
        <dbReference type="ChEBI" id="CHEBI:58289"/>
    </ligand>
</feature>
<dbReference type="Gene3D" id="3.20.20.120">
    <property type="entry name" value="Enolase-like C-terminal domain"/>
    <property type="match status" value="1"/>
</dbReference>
<dbReference type="SFLD" id="SFLDS00001">
    <property type="entry name" value="Enolase"/>
    <property type="match status" value="1"/>
</dbReference>
<feature type="active site" description="Proton donor" evidence="9">
    <location>
        <position position="205"/>
    </location>
</feature>
<comment type="function">
    <text evidence="9">Catalyzes the reversible conversion of 2-phosphoglycerate (2-PG) into phosphoenolpyruvate (PEP). It is essential for the degradation of carbohydrates via glycolysis.</text>
</comment>
<evidence type="ECO:0000256" key="1">
    <source>
        <dbReference type="ARBA" id="ARBA00005031"/>
    </source>
</evidence>
<dbReference type="InterPro" id="IPR000941">
    <property type="entry name" value="Enolase"/>
</dbReference>
<dbReference type="InterPro" id="IPR020810">
    <property type="entry name" value="Enolase_C"/>
</dbReference>
<evidence type="ECO:0000256" key="4">
    <source>
        <dbReference type="ARBA" id="ARBA00017068"/>
    </source>
</evidence>
<feature type="domain" description="Enolase C-terminal TIM barrel" evidence="10">
    <location>
        <begin position="139"/>
        <end position="432"/>
    </location>
</feature>
<comment type="subcellular location">
    <subcellularLocation>
        <location evidence="9">Cytoplasm</location>
    </subcellularLocation>
    <subcellularLocation>
        <location evidence="9">Secreted</location>
    </subcellularLocation>
    <subcellularLocation>
        <location evidence="9">Cell surface</location>
    </subcellularLocation>
    <text evidence="9">Fractions of enolase are present in both the cytoplasm and on the cell surface.</text>
</comment>
<evidence type="ECO:0000256" key="8">
    <source>
        <dbReference type="ARBA" id="ARBA00023239"/>
    </source>
</evidence>
<dbReference type="InterPro" id="IPR029017">
    <property type="entry name" value="Enolase-like_N"/>
</dbReference>
<keyword evidence="9" id="KW-0963">Cytoplasm</keyword>
<keyword evidence="5 9" id="KW-0964">Secreted</keyword>
<dbReference type="HAMAP" id="MF_00318">
    <property type="entry name" value="Enolase"/>
    <property type="match status" value="1"/>
</dbReference>
<dbReference type="EMBL" id="AP026933">
    <property type="protein sequence ID" value="BDT02971.1"/>
    <property type="molecule type" value="Genomic_DNA"/>
</dbReference>
<comment type="similarity">
    <text evidence="2 9">Belongs to the enolase family.</text>
</comment>
<dbReference type="PROSITE" id="PS00164">
    <property type="entry name" value="ENOLASE"/>
    <property type="match status" value="1"/>
</dbReference>
<dbReference type="SFLD" id="SFLDG00178">
    <property type="entry name" value="enolase"/>
    <property type="match status" value="1"/>
</dbReference>
<dbReference type="SUPFAM" id="SSF54826">
    <property type="entry name" value="Enolase N-terminal domain-like"/>
    <property type="match status" value="1"/>
</dbReference>
<feature type="binding site" evidence="9">
    <location>
        <position position="344"/>
    </location>
    <ligand>
        <name>(2R)-2-phosphoglycerate</name>
        <dbReference type="ChEBI" id="CHEBI:58289"/>
    </ligand>
</feature>
<feature type="binding site" evidence="9">
    <location>
        <position position="242"/>
    </location>
    <ligand>
        <name>Mg(2+)</name>
        <dbReference type="ChEBI" id="CHEBI:18420"/>
    </ligand>
</feature>
<evidence type="ECO:0000256" key="5">
    <source>
        <dbReference type="ARBA" id="ARBA00022525"/>
    </source>
</evidence>
<dbReference type="InterPro" id="IPR020811">
    <property type="entry name" value="Enolase_N"/>
</dbReference>
<evidence type="ECO:0000313" key="13">
    <source>
        <dbReference type="Proteomes" id="UP001163387"/>
    </source>
</evidence>
<gene>
    <name evidence="9 12" type="primary">eno</name>
    <name evidence="12" type="ORF">SHM_06170</name>
</gene>
<proteinExistence type="inferred from homology"/>
<dbReference type="NCBIfam" id="TIGR01060">
    <property type="entry name" value="eno"/>
    <property type="match status" value="1"/>
</dbReference>
<keyword evidence="8 9" id="KW-0456">Lyase</keyword>
<evidence type="ECO:0000256" key="2">
    <source>
        <dbReference type="ARBA" id="ARBA00009604"/>
    </source>
</evidence>
<comment type="cofactor">
    <cofactor evidence="9">
        <name>Mg(2+)</name>
        <dbReference type="ChEBI" id="CHEBI:18420"/>
    </cofactor>
    <text evidence="9">Binds a second Mg(2+) ion via substrate during catalysis.</text>
</comment>